<evidence type="ECO:0000313" key="3">
    <source>
        <dbReference type="Proteomes" id="UP000663874"/>
    </source>
</evidence>
<proteinExistence type="predicted"/>
<comment type="caution">
    <text evidence="2">The sequence shown here is derived from an EMBL/GenBank/DDBJ whole genome shotgun (WGS) entry which is preliminary data.</text>
</comment>
<sequence length="152" mass="17483">VEGEKTLIEIVDPPFFVCPINFDSKKKKGQIRIFNKEQDDAMSEWSEDFSLDVIKSTGMASCKIANDRTYMICIDIVTSSFGMTKIVTLAPATVVINRSTIEIEVTEAQTEIEEEQWRLVKPEDIIPFWPRNVEEAIMRVRYTHNRISSTTF</sequence>
<accession>A0A820HPD2</accession>
<protein>
    <recommendedName>
        <fullName evidence="1">Vacuolar protein sorting-associated protein 13 VPS13 adaptor binding domain-containing protein</fullName>
    </recommendedName>
</protein>
<dbReference type="AlphaFoldDB" id="A0A820HPD2"/>
<dbReference type="PANTHER" id="PTHR16166">
    <property type="entry name" value="VACUOLAR PROTEIN SORTING-ASSOCIATED PROTEIN VPS13"/>
    <property type="match status" value="1"/>
</dbReference>
<evidence type="ECO:0000259" key="1">
    <source>
        <dbReference type="Pfam" id="PF25036"/>
    </source>
</evidence>
<feature type="non-terminal residue" evidence="2">
    <location>
        <position position="152"/>
    </location>
</feature>
<dbReference type="PANTHER" id="PTHR16166:SF146">
    <property type="entry name" value="VACUOLAR PROTEIN SORTING-ASSOCIATED PROTEIN 13A-LIKE ISOFORM X1"/>
    <property type="match status" value="1"/>
</dbReference>
<dbReference type="GO" id="GO:0045053">
    <property type="term" value="P:protein retention in Golgi apparatus"/>
    <property type="evidence" value="ECO:0007669"/>
    <property type="project" value="TreeGrafter"/>
</dbReference>
<dbReference type="InterPro" id="IPR009543">
    <property type="entry name" value="VPS13_VAB"/>
</dbReference>
<reference evidence="2" key="1">
    <citation type="submission" date="2021-02" db="EMBL/GenBank/DDBJ databases">
        <authorList>
            <person name="Nowell W R."/>
        </authorList>
    </citation>
    <scope>NUCLEOTIDE SEQUENCE</scope>
</reference>
<evidence type="ECO:0000313" key="2">
    <source>
        <dbReference type="EMBL" id="CAF4297815.1"/>
    </source>
</evidence>
<feature type="domain" description="Vacuolar protein sorting-associated protein 13 VPS13 adaptor binding" evidence="1">
    <location>
        <begin position="14"/>
        <end position="146"/>
    </location>
</feature>
<dbReference type="InterPro" id="IPR026847">
    <property type="entry name" value="VPS13"/>
</dbReference>
<name>A0A820HPD2_9BILA</name>
<dbReference type="Proteomes" id="UP000663874">
    <property type="component" value="Unassembled WGS sequence"/>
</dbReference>
<organism evidence="2 3">
    <name type="scientific">Rotaria sordida</name>
    <dbReference type="NCBI Taxonomy" id="392033"/>
    <lineage>
        <taxon>Eukaryota</taxon>
        <taxon>Metazoa</taxon>
        <taxon>Spiralia</taxon>
        <taxon>Gnathifera</taxon>
        <taxon>Rotifera</taxon>
        <taxon>Eurotatoria</taxon>
        <taxon>Bdelloidea</taxon>
        <taxon>Philodinida</taxon>
        <taxon>Philodinidae</taxon>
        <taxon>Rotaria</taxon>
    </lineage>
</organism>
<gene>
    <name evidence="2" type="ORF">FNK824_LOCUS40525</name>
</gene>
<feature type="non-terminal residue" evidence="2">
    <location>
        <position position="1"/>
    </location>
</feature>
<dbReference type="Pfam" id="PF25036">
    <property type="entry name" value="VPS13_VAB"/>
    <property type="match status" value="1"/>
</dbReference>
<dbReference type="GO" id="GO:0006623">
    <property type="term" value="P:protein targeting to vacuole"/>
    <property type="evidence" value="ECO:0007669"/>
    <property type="project" value="TreeGrafter"/>
</dbReference>
<dbReference type="EMBL" id="CAJOBE010032745">
    <property type="protein sequence ID" value="CAF4297815.1"/>
    <property type="molecule type" value="Genomic_DNA"/>
</dbReference>